<evidence type="ECO:0000256" key="2">
    <source>
        <dbReference type="ARBA" id="ARBA00022737"/>
    </source>
</evidence>
<reference evidence="5" key="1">
    <citation type="submission" date="2021-09" db="EMBL/GenBank/DDBJ databases">
        <authorList>
            <person name="Martin H S."/>
        </authorList>
    </citation>
    <scope>NUCLEOTIDE SEQUENCE</scope>
</reference>
<sequence length="340" mass="34395">MSSKLIVFCAQAFFIQSILGQCIGNVGSSYNLGNCDLLAARRNYDWATCGNTNAQWSGAQLGLLEGLSASSGGGLNVQAVSPVAPGSISIISENQIQGPLEVSGTLPFLSAVAFEGSLPTRGSGEVLYQCGNGRVGILEENYQDSSLNSGFLGGNSEYLGVGWNGASAFNGIGNCLASEPVALGWNGASAFNGIGGCLTQEPVATIYGQCINVHNGIYDNPANNPAITGIPNNYYANELIMPNGLANGGGLFVKSSSPITPSGVTIQSDNLLFEGPLAVSGQLPFLGVVALEGPLQAAGSGAVAYGCGNGNVGITSENLTPTSNAIGVGIDLTGLGLPIH</sequence>
<comment type="caution">
    <text evidence="5">The sequence shown here is derived from an EMBL/GenBank/DDBJ whole genome shotgun (WGS) entry which is preliminary data.</text>
</comment>
<accession>A0A8J2QYN4</accession>
<gene>
    <name evidence="5" type="ORF">DCHRY22_LOCUS10446</name>
</gene>
<feature type="signal peptide" evidence="4">
    <location>
        <begin position="1"/>
        <end position="20"/>
    </location>
</feature>
<feature type="chain" id="PRO_5035240365" evidence="4">
    <location>
        <begin position="21"/>
        <end position="340"/>
    </location>
</feature>
<dbReference type="AlphaFoldDB" id="A0A8J2QYN4"/>
<keyword evidence="2" id="KW-0677">Repeat</keyword>
<dbReference type="GO" id="GO:0042600">
    <property type="term" value="C:egg chorion"/>
    <property type="evidence" value="ECO:0007669"/>
    <property type="project" value="InterPro"/>
</dbReference>
<dbReference type="Pfam" id="PF01723">
    <property type="entry name" value="Chorion_1"/>
    <property type="match status" value="2"/>
</dbReference>
<evidence type="ECO:0000256" key="4">
    <source>
        <dbReference type="SAM" id="SignalP"/>
    </source>
</evidence>
<dbReference type="InterPro" id="IPR002635">
    <property type="entry name" value="Chorion"/>
</dbReference>
<dbReference type="EMBL" id="CAKASE010000070">
    <property type="protein sequence ID" value="CAG9573432.1"/>
    <property type="molecule type" value="Genomic_DNA"/>
</dbReference>
<keyword evidence="4" id="KW-0732">Signal</keyword>
<dbReference type="Proteomes" id="UP000789524">
    <property type="component" value="Unassembled WGS sequence"/>
</dbReference>
<comment type="similarity">
    <text evidence="1 3">Belongs to the chorion protein family.</text>
</comment>
<dbReference type="GO" id="GO:0005213">
    <property type="term" value="F:structural constituent of egg chorion"/>
    <property type="evidence" value="ECO:0007669"/>
    <property type="project" value="InterPro"/>
</dbReference>
<proteinExistence type="inferred from homology"/>
<protein>
    <submittedName>
        <fullName evidence="5">(African queen) hypothetical protein</fullName>
    </submittedName>
</protein>
<dbReference type="OrthoDB" id="6930117at2759"/>
<evidence type="ECO:0000256" key="1">
    <source>
        <dbReference type="ARBA" id="ARBA00005906"/>
    </source>
</evidence>
<evidence type="ECO:0000313" key="5">
    <source>
        <dbReference type="EMBL" id="CAG9573432.1"/>
    </source>
</evidence>
<evidence type="ECO:0000313" key="6">
    <source>
        <dbReference type="Proteomes" id="UP000789524"/>
    </source>
</evidence>
<evidence type="ECO:0000256" key="3">
    <source>
        <dbReference type="RuleBase" id="RU004378"/>
    </source>
</evidence>
<keyword evidence="6" id="KW-1185">Reference proteome</keyword>
<name>A0A8J2QYN4_9NEOP</name>
<dbReference type="GO" id="GO:0007304">
    <property type="term" value="P:chorion-containing eggshell formation"/>
    <property type="evidence" value="ECO:0007669"/>
    <property type="project" value="InterPro"/>
</dbReference>
<organism evidence="5 6">
    <name type="scientific">Danaus chrysippus</name>
    <name type="common">African queen</name>
    <dbReference type="NCBI Taxonomy" id="151541"/>
    <lineage>
        <taxon>Eukaryota</taxon>
        <taxon>Metazoa</taxon>
        <taxon>Ecdysozoa</taxon>
        <taxon>Arthropoda</taxon>
        <taxon>Hexapoda</taxon>
        <taxon>Insecta</taxon>
        <taxon>Pterygota</taxon>
        <taxon>Neoptera</taxon>
        <taxon>Endopterygota</taxon>
        <taxon>Lepidoptera</taxon>
        <taxon>Glossata</taxon>
        <taxon>Ditrysia</taxon>
        <taxon>Papilionoidea</taxon>
        <taxon>Nymphalidae</taxon>
        <taxon>Danainae</taxon>
        <taxon>Danaini</taxon>
        <taxon>Danaina</taxon>
        <taxon>Danaus</taxon>
        <taxon>Anosia</taxon>
    </lineage>
</organism>